<dbReference type="RefSeq" id="WP_260396325.1">
    <property type="nucleotide sequence ID" value="NZ_JACHLN010000005.1"/>
</dbReference>
<sequence>MPAPPVEAISTAILGAPGWARVGITMPDGRLRAQAADALARAIVHGLWHIPDTASEDQLALPM</sequence>
<reference evidence="1 2" key="1">
    <citation type="submission" date="2020-08" db="EMBL/GenBank/DDBJ databases">
        <title>Functional genomics of gut bacteria from endangered species of beetles.</title>
        <authorList>
            <person name="Carlos-Shanley C."/>
        </authorList>
    </citation>
    <scope>NUCLEOTIDE SEQUENCE [LARGE SCALE GENOMIC DNA]</scope>
    <source>
        <strain evidence="1 2">S00224</strain>
    </source>
</reference>
<evidence type="ECO:0000313" key="1">
    <source>
        <dbReference type="EMBL" id="MBB4841319.1"/>
    </source>
</evidence>
<proteinExistence type="predicted"/>
<dbReference type="EMBL" id="JACHLN010000005">
    <property type="protein sequence ID" value="MBB4841319.1"/>
    <property type="molecule type" value="Genomic_DNA"/>
</dbReference>
<dbReference type="Pfam" id="PF20561">
    <property type="entry name" value="DUF6771"/>
    <property type="match status" value="1"/>
</dbReference>
<dbReference type="InterPro" id="IPR046662">
    <property type="entry name" value="DUF6771"/>
</dbReference>
<keyword evidence="2" id="KW-1185">Reference proteome</keyword>
<accession>A0A7W7K5A5</accession>
<protein>
    <submittedName>
        <fullName evidence="1">Uncharacterized protein</fullName>
    </submittedName>
</protein>
<evidence type="ECO:0000313" key="2">
    <source>
        <dbReference type="Proteomes" id="UP000575241"/>
    </source>
</evidence>
<gene>
    <name evidence="1" type="ORF">HNP52_004421</name>
</gene>
<organism evidence="1 2">
    <name type="scientific">Sphingomonas kyeonggiensis</name>
    <dbReference type="NCBI Taxonomy" id="1268553"/>
    <lineage>
        <taxon>Bacteria</taxon>
        <taxon>Pseudomonadati</taxon>
        <taxon>Pseudomonadota</taxon>
        <taxon>Alphaproteobacteria</taxon>
        <taxon>Sphingomonadales</taxon>
        <taxon>Sphingomonadaceae</taxon>
        <taxon>Sphingomonas</taxon>
    </lineage>
</organism>
<dbReference type="AlphaFoldDB" id="A0A7W7K5A5"/>
<dbReference type="Proteomes" id="UP000575241">
    <property type="component" value="Unassembled WGS sequence"/>
</dbReference>
<comment type="caution">
    <text evidence="1">The sequence shown here is derived from an EMBL/GenBank/DDBJ whole genome shotgun (WGS) entry which is preliminary data.</text>
</comment>
<name>A0A7W7K5A5_9SPHN</name>